<dbReference type="Proteomes" id="UP000188728">
    <property type="component" value="Unassembled WGS sequence"/>
</dbReference>
<dbReference type="AlphaFoldDB" id="A0A1V3IUL7"/>
<organism evidence="2 3">
    <name type="scientific">Rodentibacter trehalosifermentans</name>
    <dbReference type="NCBI Taxonomy" id="1908263"/>
    <lineage>
        <taxon>Bacteria</taxon>
        <taxon>Pseudomonadati</taxon>
        <taxon>Pseudomonadota</taxon>
        <taxon>Gammaproteobacteria</taxon>
        <taxon>Pasteurellales</taxon>
        <taxon>Pasteurellaceae</taxon>
        <taxon>Rodentibacter</taxon>
    </lineage>
</organism>
<dbReference type="EMBL" id="MLHK01000023">
    <property type="protein sequence ID" value="OOF45949.1"/>
    <property type="molecule type" value="Genomic_DNA"/>
</dbReference>
<name>A0A1V3IUL7_9PAST</name>
<comment type="caution">
    <text evidence="2">The sequence shown here is derived from an EMBL/GenBank/DDBJ whole genome shotgun (WGS) entry which is preliminary data.</text>
</comment>
<gene>
    <name evidence="2" type="ORF">BKK51_04625</name>
    <name evidence="1" type="ORF">BKK52_12085</name>
</gene>
<evidence type="ECO:0000313" key="2">
    <source>
        <dbReference type="EMBL" id="OOF45949.1"/>
    </source>
</evidence>
<accession>A0A1V3IU53</accession>
<proteinExistence type="predicted"/>
<accession>A0A1V3IUL7</accession>
<evidence type="ECO:0000313" key="1">
    <source>
        <dbReference type="EMBL" id="OOF45775.1"/>
    </source>
</evidence>
<dbReference type="EMBL" id="MLHL01000087">
    <property type="protein sequence ID" value="OOF45775.1"/>
    <property type="molecule type" value="Genomic_DNA"/>
</dbReference>
<protein>
    <submittedName>
        <fullName evidence="2">Uncharacterized protein</fullName>
    </submittedName>
</protein>
<dbReference type="Proteomes" id="UP000189161">
    <property type="component" value="Unassembled WGS sequence"/>
</dbReference>
<keyword evidence="4" id="KW-1185">Reference proteome</keyword>
<evidence type="ECO:0000313" key="3">
    <source>
        <dbReference type="Proteomes" id="UP000188728"/>
    </source>
</evidence>
<evidence type="ECO:0000313" key="4">
    <source>
        <dbReference type="Proteomes" id="UP000189161"/>
    </source>
</evidence>
<sequence>MIIVAKESDVSITKDKEYFCFGLNVLIDENIIYANILRDKDNTPILVELGKFCIKEGGDITNWSKRFYLNGMRILIAPNSIIDFDWDLYHEGDENMEDKFISIYSNLFPYDSYRFNCERE</sequence>
<reference evidence="3 4" key="1">
    <citation type="submission" date="2016-10" db="EMBL/GenBank/DDBJ databases">
        <title>Rodentibacter gen. nov. and new species.</title>
        <authorList>
            <person name="Christensen H."/>
        </authorList>
    </citation>
    <scope>NUCLEOTIDE SEQUENCE [LARGE SCALE GENOMIC DNA]</scope>
    <source>
        <strain evidence="2 3">H1983213011</strain>
        <strain evidence="1 4">H1987082031</strain>
    </source>
</reference>
<dbReference type="RefSeq" id="WP_077473867.1">
    <property type="nucleotide sequence ID" value="NZ_MLHK01000023.1"/>
</dbReference>
<dbReference type="OrthoDB" id="5681297at2"/>